<feature type="compositionally biased region" description="Basic and acidic residues" evidence="12">
    <location>
        <begin position="1"/>
        <end position="14"/>
    </location>
</feature>
<dbReference type="GO" id="GO:0043235">
    <property type="term" value="C:receptor complex"/>
    <property type="evidence" value="ECO:0007669"/>
    <property type="project" value="TreeGrafter"/>
</dbReference>
<feature type="domain" description="GS" evidence="13">
    <location>
        <begin position="7"/>
        <end position="37"/>
    </location>
</feature>
<keyword evidence="7 11" id="KW-0067">ATP-binding</keyword>
<dbReference type="Gene3D" id="3.30.200.20">
    <property type="entry name" value="Phosphorylase Kinase, domain 1"/>
    <property type="match status" value="1"/>
</dbReference>
<dbReference type="InterPro" id="IPR011009">
    <property type="entry name" value="Kinase-like_dom_sf"/>
</dbReference>
<dbReference type="PANTHER" id="PTHR23255:SF71">
    <property type="entry name" value="RECEPTOR PROTEIN SERINE_THREONINE KINASE"/>
    <property type="match status" value="1"/>
</dbReference>
<dbReference type="EMBL" id="UYRR01023426">
    <property type="protein sequence ID" value="VDK32594.1"/>
    <property type="molecule type" value="Genomic_DNA"/>
</dbReference>
<feature type="region of interest" description="Disordered" evidence="12">
    <location>
        <begin position="1"/>
        <end position="26"/>
    </location>
</feature>
<dbReference type="SUPFAM" id="SSF56112">
    <property type="entry name" value="Protein kinase-like (PK-like)"/>
    <property type="match status" value="1"/>
</dbReference>
<reference evidence="14 15" key="1">
    <citation type="submission" date="2018-11" db="EMBL/GenBank/DDBJ databases">
        <authorList>
            <consortium name="Pathogen Informatics"/>
        </authorList>
    </citation>
    <scope>NUCLEOTIDE SEQUENCE [LARGE SCALE GENOMIC DNA]</scope>
</reference>
<dbReference type="Proteomes" id="UP000267096">
    <property type="component" value="Unassembled WGS sequence"/>
</dbReference>
<evidence type="ECO:0000256" key="8">
    <source>
        <dbReference type="ARBA" id="ARBA00022989"/>
    </source>
</evidence>
<gene>
    <name evidence="14" type="ORF">ASIM_LOCUS8533</name>
</gene>
<dbReference type="GO" id="GO:0004675">
    <property type="term" value="F:transmembrane receptor protein serine/threonine kinase activity"/>
    <property type="evidence" value="ECO:0007669"/>
    <property type="project" value="InterPro"/>
</dbReference>
<evidence type="ECO:0000256" key="3">
    <source>
        <dbReference type="ARBA" id="ARBA00022679"/>
    </source>
</evidence>
<evidence type="ECO:0000256" key="12">
    <source>
        <dbReference type="SAM" id="MobiDB-lite"/>
    </source>
</evidence>
<sequence length="74" mass="8184">MQLIDRNDYERSPMMKDVSSGSGSGLASLNQRTVAQDLQIISVIGKGRYGEVKKALYKGDRFVAVKVCSYTHIC</sequence>
<evidence type="ECO:0000256" key="5">
    <source>
        <dbReference type="ARBA" id="ARBA00022741"/>
    </source>
</evidence>
<dbReference type="GO" id="GO:0005524">
    <property type="term" value="F:ATP binding"/>
    <property type="evidence" value="ECO:0007669"/>
    <property type="project" value="UniProtKB-UniRule"/>
</dbReference>
<feature type="binding site" evidence="11">
    <location>
        <position position="66"/>
    </location>
    <ligand>
        <name>ATP</name>
        <dbReference type="ChEBI" id="CHEBI:30616"/>
    </ligand>
</feature>
<evidence type="ECO:0000259" key="13">
    <source>
        <dbReference type="PROSITE" id="PS51256"/>
    </source>
</evidence>
<protein>
    <recommendedName>
        <fullName evidence="13">GS domain-containing protein</fullName>
    </recommendedName>
</protein>
<keyword evidence="8" id="KW-1133">Transmembrane helix</keyword>
<evidence type="ECO:0000313" key="15">
    <source>
        <dbReference type="Proteomes" id="UP000267096"/>
    </source>
</evidence>
<dbReference type="GO" id="GO:0005886">
    <property type="term" value="C:plasma membrane"/>
    <property type="evidence" value="ECO:0007669"/>
    <property type="project" value="TreeGrafter"/>
</dbReference>
<dbReference type="OrthoDB" id="69842at2759"/>
<keyword evidence="9" id="KW-0472">Membrane</keyword>
<evidence type="ECO:0000256" key="4">
    <source>
        <dbReference type="ARBA" id="ARBA00022692"/>
    </source>
</evidence>
<evidence type="ECO:0000256" key="7">
    <source>
        <dbReference type="ARBA" id="ARBA00022840"/>
    </source>
</evidence>
<dbReference type="InterPro" id="IPR000333">
    <property type="entry name" value="TGFB_receptor"/>
</dbReference>
<keyword evidence="15" id="KW-1185">Reference proteome</keyword>
<dbReference type="PROSITE" id="PS51256">
    <property type="entry name" value="GS"/>
    <property type="match status" value="1"/>
</dbReference>
<dbReference type="SMART" id="SM00467">
    <property type="entry name" value="GS"/>
    <property type="match status" value="1"/>
</dbReference>
<keyword evidence="2" id="KW-0723">Serine/threonine-protein kinase</keyword>
<evidence type="ECO:0000313" key="14">
    <source>
        <dbReference type="EMBL" id="VDK32594.1"/>
    </source>
</evidence>
<keyword evidence="5 11" id="KW-0547">Nucleotide-binding</keyword>
<proteinExistence type="predicted"/>
<dbReference type="InterPro" id="IPR003605">
    <property type="entry name" value="GS_dom"/>
</dbReference>
<evidence type="ECO:0000256" key="1">
    <source>
        <dbReference type="ARBA" id="ARBA00004479"/>
    </source>
</evidence>
<evidence type="ECO:0000256" key="10">
    <source>
        <dbReference type="ARBA" id="ARBA00023170"/>
    </source>
</evidence>
<dbReference type="PROSITE" id="PS00107">
    <property type="entry name" value="PROTEIN_KINASE_ATP"/>
    <property type="match status" value="1"/>
</dbReference>
<dbReference type="AlphaFoldDB" id="A0A3P6QIQ7"/>
<evidence type="ECO:0000256" key="11">
    <source>
        <dbReference type="PROSITE-ProRule" id="PRU10141"/>
    </source>
</evidence>
<keyword evidence="3" id="KW-0808">Transferase</keyword>
<keyword evidence="10" id="KW-0675">Receptor</keyword>
<dbReference type="Pfam" id="PF08515">
    <property type="entry name" value="TGF_beta_GS"/>
    <property type="match status" value="1"/>
</dbReference>
<evidence type="ECO:0000256" key="6">
    <source>
        <dbReference type="ARBA" id="ARBA00022777"/>
    </source>
</evidence>
<keyword evidence="4" id="KW-0812">Transmembrane</keyword>
<organism evidence="14 15">
    <name type="scientific">Anisakis simplex</name>
    <name type="common">Herring worm</name>
    <dbReference type="NCBI Taxonomy" id="6269"/>
    <lineage>
        <taxon>Eukaryota</taxon>
        <taxon>Metazoa</taxon>
        <taxon>Ecdysozoa</taxon>
        <taxon>Nematoda</taxon>
        <taxon>Chromadorea</taxon>
        <taxon>Rhabditida</taxon>
        <taxon>Spirurina</taxon>
        <taxon>Ascaridomorpha</taxon>
        <taxon>Ascaridoidea</taxon>
        <taxon>Anisakidae</taxon>
        <taxon>Anisakis</taxon>
        <taxon>Anisakis simplex complex</taxon>
    </lineage>
</organism>
<name>A0A3P6QIQ7_ANISI</name>
<keyword evidence="6" id="KW-0418">Kinase</keyword>
<accession>A0A3P6QIQ7</accession>
<comment type="subcellular location">
    <subcellularLocation>
        <location evidence="1">Membrane</location>
        <topology evidence="1">Single-pass type I membrane protein</topology>
    </subcellularLocation>
</comment>
<dbReference type="GO" id="GO:0071363">
    <property type="term" value="P:cellular response to growth factor stimulus"/>
    <property type="evidence" value="ECO:0007669"/>
    <property type="project" value="TreeGrafter"/>
</dbReference>
<dbReference type="PANTHER" id="PTHR23255">
    <property type="entry name" value="TRANSFORMING GROWTH FACTOR-BETA RECEPTOR TYPE I AND II"/>
    <property type="match status" value="1"/>
</dbReference>
<evidence type="ECO:0000256" key="2">
    <source>
        <dbReference type="ARBA" id="ARBA00022527"/>
    </source>
</evidence>
<dbReference type="InterPro" id="IPR017441">
    <property type="entry name" value="Protein_kinase_ATP_BS"/>
</dbReference>
<evidence type="ECO:0000256" key="9">
    <source>
        <dbReference type="ARBA" id="ARBA00023136"/>
    </source>
</evidence>